<dbReference type="InterPro" id="IPR036910">
    <property type="entry name" value="HMG_box_dom_sf"/>
</dbReference>
<name>A0A9P5XGD1_9AGAR</name>
<feature type="non-terminal residue" evidence="5">
    <location>
        <position position="71"/>
    </location>
</feature>
<keyword evidence="2 3" id="KW-0539">Nucleus</keyword>
<dbReference type="CDD" id="cd01389">
    <property type="entry name" value="HMG-box_ROX1-like"/>
    <property type="match status" value="1"/>
</dbReference>
<evidence type="ECO:0000313" key="6">
    <source>
        <dbReference type="Proteomes" id="UP000807342"/>
    </source>
</evidence>
<comment type="caution">
    <text evidence="5">The sequence shown here is derived from an EMBL/GenBank/DDBJ whole genome shotgun (WGS) entry which is preliminary data.</text>
</comment>
<dbReference type="OrthoDB" id="6247875at2759"/>
<evidence type="ECO:0000259" key="4">
    <source>
        <dbReference type="PROSITE" id="PS50118"/>
    </source>
</evidence>
<keyword evidence="6" id="KW-1185">Reference proteome</keyword>
<feature type="domain" description="HMG box" evidence="4">
    <location>
        <begin position="1"/>
        <end position="68"/>
    </location>
</feature>
<evidence type="ECO:0000256" key="2">
    <source>
        <dbReference type="ARBA" id="ARBA00023242"/>
    </source>
</evidence>
<feature type="DNA-binding region" description="HMG box" evidence="3">
    <location>
        <begin position="1"/>
        <end position="68"/>
    </location>
</feature>
<proteinExistence type="predicted"/>
<dbReference type="Proteomes" id="UP000807342">
    <property type="component" value="Unassembled WGS sequence"/>
</dbReference>
<dbReference type="PROSITE" id="PS50118">
    <property type="entry name" value="HMG_BOX_2"/>
    <property type="match status" value="1"/>
</dbReference>
<dbReference type="InterPro" id="IPR051356">
    <property type="entry name" value="SOX/SOX-like_TF"/>
</dbReference>
<evidence type="ECO:0000313" key="5">
    <source>
        <dbReference type="EMBL" id="KAF9448741.1"/>
    </source>
</evidence>
<dbReference type="GO" id="GO:0000981">
    <property type="term" value="F:DNA-binding transcription factor activity, RNA polymerase II-specific"/>
    <property type="evidence" value="ECO:0007669"/>
    <property type="project" value="TreeGrafter"/>
</dbReference>
<reference evidence="5" key="1">
    <citation type="submission" date="2020-11" db="EMBL/GenBank/DDBJ databases">
        <authorList>
            <consortium name="DOE Joint Genome Institute"/>
            <person name="Ahrendt S."/>
            <person name="Riley R."/>
            <person name="Andreopoulos W."/>
            <person name="Labutti K."/>
            <person name="Pangilinan J."/>
            <person name="Ruiz-Duenas F.J."/>
            <person name="Barrasa J.M."/>
            <person name="Sanchez-Garcia M."/>
            <person name="Camarero S."/>
            <person name="Miyauchi S."/>
            <person name="Serrano A."/>
            <person name="Linde D."/>
            <person name="Babiker R."/>
            <person name="Drula E."/>
            <person name="Ayuso-Fernandez I."/>
            <person name="Pacheco R."/>
            <person name="Padilla G."/>
            <person name="Ferreira P."/>
            <person name="Barriuso J."/>
            <person name="Kellner H."/>
            <person name="Castanera R."/>
            <person name="Alfaro M."/>
            <person name="Ramirez L."/>
            <person name="Pisabarro A.G."/>
            <person name="Kuo A."/>
            <person name="Tritt A."/>
            <person name="Lipzen A."/>
            <person name="He G."/>
            <person name="Yan M."/>
            <person name="Ng V."/>
            <person name="Cullen D."/>
            <person name="Martin F."/>
            <person name="Rosso M.-N."/>
            <person name="Henrissat B."/>
            <person name="Hibbett D."/>
            <person name="Martinez A.T."/>
            <person name="Grigoriev I.V."/>
        </authorList>
    </citation>
    <scope>NUCLEOTIDE SEQUENCE</scope>
    <source>
        <strain evidence="5">MF-IS2</strain>
    </source>
</reference>
<dbReference type="GO" id="GO:0005634">
    <property type="term" value="C:nucleus"/>
    <property type="evidence" value="ECO:0007669"/>
    <property type="project" value="UniProtKB-UniRule"/>
</dbReference>
<gene>
    <name evidence="5" type="ORF">P691DRAFT_619974</name>
</gene>
<dbReference type="InterPro" id="IPR009071">
    <property type="entry name" value="HMG_box_dom"/>
</dbReference>
<dbReference type="GO" id="GO:0000978">
    <property type="term" value="F:RNA polymerase II cis-regulatory region sequence-specific DNA binding"/>
    <property type="evidence" value="ECO:0007669"/>
    <property type="project" value="TreeGrafter"/>
</dbReference>
<dbReference type="AlphaFoldDB" id="A0A9P5XGD1"/>
<dbReference type="SUPFAM" id="SSF47095">
    <property type="entry name" value="HMG-box"/>
    <property type="match status" value="1"/>
</dbReference>
<dbReference type="PANTHER" id="PTHR45789:SF2">
    <property type="entry name" value="FI18025P1"/>
    <property type="match status" value="1"/>
</dbReference>
<dbReference type="SMART" id="SM00398">
    <property type="entry name" value="HMG"/>
    <property type="match status" value="1"/>
</dbReference>
<dbReference type="Pfam" id="PF00505">
    <property type="entry name" value="HMG_box"/>
    <property type="match status" value="1"/>
</dbReference>
<feature type="non-terminal residue" evidence="5">
    <location>
        <position position="1"/>
    </location>
</feature>
<dbReference type="EMBL" id="MU151151">
    <property type="protein sequence ID" value="KAF9448741.1"/>
    <property type="molecule type" value="Genomic_DNA"/>
</dbReference>
<organism evidence="5 6">
    <name type="scientific">Macrolepiota fuliginosa MF-IS2</name>
    <dbReference type="NCBI Taxonomy" id="1400762"/>
    <lineage>
        <taxon>Eukaryota</taxon>
        <taxon>Fungi</taxon>
        <taxon>Dikarya</taxon>
        <taxon>Basidiomycota</taxon>
        <taxon>Agaricomycotina</taxon>
        <taxon>Agaricomycetes</taxon>
        <taxon>Agaricomycetidae</taxon>
        <taxon>Agaricales</taxon>
        <taxon>Agaricineae</taxon>
        <taxon>Agaricaceae</taxon>
        <taxon>Macrolepiota</taxon>
    </lineage>
</organism>
<dbReference type="PANTHER" id="PTHR45789">
    <property type="entry name" value="FI18025P1"/>
    <property type="match status" value="1"/>
</dbReference>
<evidence type="ECO:0000256" key="3">
    <source>
        <dbReference type="PROSITE-ProRule" id="PRU00267"/>
    </source>
</evidence>
<sequence length="71" mass="8850">IPRPRNAFFVFRSEFVLQRRRDVIKDHRDFSKVAGRLWGQMSKVQKKIWFEKADEEKWLHAMLYPHYRFEP</sequence>
<protein>
    <recommendedName>
        <fullName evidence="4">HMG box domain-containing protein</fullName>
    </recommendedName>
</protein>
<evidence type="ECO:0000256" key="1">
    <source>
        <dbReference type="ARBA" id="ARBA00023125"/>
    </source>
</evidence>
<accession>A0A9P5XGD1</accession>
<dbReference type="Gene3D" id="1.10.30.10">
    <property type="entry name" value="High mobility group box domain"/>
    <property type="match status" value="1"/>
</dbReference>
<keyword evidence="1 3" id="KW-0238">DNA-binding</keyword>